<accession>A0A554JAE6</accession>
<feature type="domain" description="Type II secretion system protein GspE N-terminal" evidence="2">
    <location>
        <begin position="179"/>
        <end position="256"/>
    </location>
</feature>
<feature type="non-terminal residue" evidence="3">
    <location>
        <position position="406"/>
    </location>
</feature>
<evidence type="ECO:0000313" key="3">
    <source>
        <dbReference type="EMBL" id="TSC65250.1"/>
    </source>
</evidence>
<feature type="domain" description="Type II secretion system protein GspE N-terminal" evidence="2">
    <location>
        <begin position="67"/>
        <end position="156"/>
    </location>
</feature>
<evidence type="ECO:0000259" key="2">
    <source>
        <dbReference type="Pfam" id="PF05157"/>
    </source>
</evidence>
<feature type="compositionally biased region" description="Low complexity" evidence="1">
    <location>
        <begin position="274"/>
        <end position="297"/>
    </location>
</feature>
<dbReference type="InterPro" id="IPR037257">
    <property type="entry name" value="T2SS_E_N_sf"/>
</dbReference>
<evidence type="ECO:0000256" key="1">
    <source>
        <dbReference type="SAM" id="MobiDB-lite"/>
    </source>
</evidence>
<evidence type="ECO:0000313" key="4">
    <source>
        <dbReference type="Proteomes" id="UP000316253"/>
    </source>
</evidence>
<protein>
    <recommendedName>
        <fullName evidence="2">Type II secretion system protein GspE N-terminal domain-containing protein</fullName>
    </recommendedName>
</protein>
<dbReference type="AlphaFoldDB" id="A0A554JAE6"/>
<gene>
    <name evidence="3" type="ORF">CEO22_540</name>
</gene>
<sequence length="406" mass="43049">MADSLSTNSPKRQLSVLQLLIAEQLITAEQAQAVPAGLSSAGLEAYLLSHQLVSEADLHRLYTQVYNLPLVTLTLPIQPSVLTRLPEIVARQNDLVAYGLTNAGLQVAIASIRPLTGGQQSILNQLQRRLDQKILPALASLTSIRQALAGYQATQPSPIAAVPVQAPPPSSTTQAWTKPSPSQLSLSTYQLFPVKICRRFQLIALEQTGETIIAGAVTPTNPPLLTMIQEVEQKNQVKIELVTLTPAEWQSYFEAYCLKLQPTPESSAQANSATPTPLQSQDQLLPSQRETVSPTAVAPAAVASNATASNSAAPSVVAPAATEQQPIELNQPLSPPNNVGWLAASPGQSPVNADDSLSLDRGEITISVQTIQELTPIVQSGNVPLIVAAILSLAVNSRASDVHLEA</sequence>
<feature type="region of interest" description="Disordered" evidence="1">
    <location>
        <begin position="265"/>
        <end position="297"/>
    </location>
</feature>
<dbReference type="InterPro" id="IPR007831">
    <property type="entry name" value="T2SS_GspE_N"/>
</dbReference>
<dbReference type="Pfam" id="PF05157">
    <property type="entry name" value="MshEN"/>
    <property type="match status" value="2"/>
</dbReference>
<organism evidence="3 4">
    <name type="scientific">Candidatus Berkelbacteria bacterium Gr01-1014_85</name>
    <dbReference type="NCBI Taxonomy" id="2017150"/>
    <lineage>
        <taxon>Bacteria</taxon>
        <taxon>Candidatus Berkelbacteria</taxon>
    </lineage>
</organism>
<proteinExistence type="predicted"/>
<comment type="caution">
    <text evidence="3">The sequence shown here is derived from an EMBL/GenBank/DDBJ whole genome shotgun (WGS) entry which is preliminary data.</text>
</comment>
<reference evidence="3 4" key="1">
    <citation type="submission" date="2017-08" db="EMBL/GenBank/DDBJ databases">
        <title>Mechanisms for carbon and nitrogen cycling indicate functional differentiation within the Candidate Phyla Radiation.</title>
        <authorList>
            <person name="Danczak R.E."/>
            <person name="Johnston M.D."/>
            <person name="Kenah C."/>
            <person name="Slattery M."/>
            <person name="Wrighton K.C."/>
            <person name="Wilkins M.J."/>
        </authorList>
    </citation>
    <scope>NUCLEOTIDE SEQUENCE [LARGE SCALE GENOMIC DNA]</scope>
    <source>
        <strain evidence="3">Gr01-1014_85</strain>
    </source>
</reference>
<dbReference type="SUPFAM" id="SSF160246">
    <property type="entry name" value="EspE N-terminal domain-like"/>
    <property type="match status" value="1"/>
</dbReference>
<dbReference type="EMBL" id="VMFD01000053">
    <property type="protein sequence ID" value="TSC65250.1"/>
    <property type="molecule type" value="Genomic_DNA"/>
</dbReference>
<dbReference type="Proteomes" id="UP000316253">
    <property type="component" value="Unassembled WGS sequence"/>
</dbReference>
<name>A0A554JAE6_9BACT</name>